<keyword evidence="2" id="KW-1185">Reference proteome</keyword>
<proteinExistence type="predicted"/>
<dbReference type="SUPFAM" id="SSF55136">
    <property type="entry name" value="Probable bacterial effector-binding domain"/>
    <property type="match status" value="1"/>
</dbReference>
<evidence type="ECO:0008006" key="3">
    <source>
        <dbReference type="Google" id="ProtNLM"/>
    </source>
</evidence>
<protein>
    <recommendedName>
        <fullName evidence="3">AraC family transcriptional regulator</fullName>
    </recommendedName>
</protein>
<sequence length="176" mass="18805">MTTRYIFLAAILLSVLAVGAYGWLGGFRPAAVALETTATPVFLAGQAYAGSAQGDGFGPLFRRAKQVLDQGRLPGAALANLYYNNPETAHDTVRAFIGLAVADTLRPLPAGLRYRLVPAGQRVVAARVAGVSYLLSPNKLYPAALDLVKAQKLTPRNFYLERFGPGETAEVWIGVK</sequence>
<evidence type="ECO:0000313" key="1">
    <source>
        <dbReference type="EMBL" id="AWM33927.1"/>
    </source>
</evidence>
<name>A0A2Z3GQE5_9BACT</name>
<dbReference type="InterPro" id="IPR011256">
    <property type="entry name" value="Reg_factor_effector_dom_sf"/>
</dbReference>
<gene>
    <name evidence="1" type="ORF">DDQ68_14695</name>
</gene>
<evidence type="ECO:0000313" key="2">
    <source>
        <dbReference type="Proteomes" id="UP000245999"/>
    </source>
</evidence>
<reference evidence="2" key="1">
    <citation type="submission" date="2018-04" db="EMBL/GenBank/DDBJ databases">
        <title>Complete genome of Antarctic heterotrophic bacterium Hymenobacter nivis.</title>
        <authorList>
            <person name="Terashima M."/>
        </authorList>
    </citation>
    <scope>NUCLEOTIDE SEQUENCE [LARGE SCALE GENOMIC DNA]</scope>
    <source>
        <strain evidence="2">NBRC 111535</strain>
    </source>
</reference>
<accession>A0A2Z3GQE5</accession>
<dbReference type="OrthoDB" id="850851at2"/>
<dbReference type="RefSeq" id="WP_109656979.1">
    <property type="nucleotide sequence ID" value="NZ_CP029145.1"/>
</dbReference>
<dbReference type="KEGG" id="hnv:DDQ68_14695"/>
<organism evidence="1 2">
    <name type="scientific">Hymenobacter nivis</name>
    <dbReference type="NCBI Taxonomy" id="1850093"/>
    <lineage>
        <taxon>Bacteria</taxon>
        <taxon>Pseudomonadati</taxon>
        <taxon>Bacteroidota</taxon>
        <taxon>Cytophagia</taxon>
        <taxon>Cytophagales</taxon>
        <taxon>Hymenobacteraceae</taxon>
        <taxon>Hymenobacter</taxon>
    </lineage>
</organism>
<dbReference type="AlphaFoldDB" id="A0A2Z3GQE5"/>
<dbReference type="EMBL" id="CP029145">
    <property type="protein sequence ID" value="AWM33927.1"/>
    <property type="molecule type" value="Genomic_DNA"/>
</dbReference>
<dbReference type="Proteomes" id="UP000245999">
    <property type="component" value="Chromosome"/>
</dbReference>